<accession>A0ABS5I331</accession>
<name>A0ABS5I331_9GAMM</name>
<evidence type="ECO:0000256" key="1">
    <source>
        <dbReference type="SAM" id="SignalP"/>
    </source>
</evidence>
<dbReference type="Gene3D" id="2.40.160.60">
    <property type="entry name" value="Outer membrane protein transport protein (OMPP1/FadL/TodX)"/>
    <property type="match status" value="1"/>
</dbReference>
<organism evidence="2 3">
    <name type="scientific">Shewanella intestini</name>
    <dbReference type="NCBI Taxonomy" id="2017544"/>
    <lineage>
        <taxon>Bacteria</taxon>
        <taxon>Pseudomonadati</taxon>
        <taxon>Pseudomonadota</taxon>
        <taxon>Gammaproteobacteria</taxon>
        <taxon>Alteromonadales</taxon>
        <taxon>Shewanellaceae</taxon>
        <taxon>Shewanella</taxon>
    </lineage>
</organism>
<gene>
    <name evidence="2" type="ORF">G3R48_10705</name>
</gene>
<dbReference type="RefSeq" id="WP_153664935.1">
    <property type="nucleotide sequence ID" value="NZ_JAAIKR010000009.1"/>
</dbReference>
<protein>
    <submittedName>
        <fullName evidence="2">Conjugal transfer protein TraF</fullName>
    </submittedName>
</protein>
<dbReference type="InterPro" id="IPR032811">
    <property type="entry name" value="Put_conjugal_transfer"/>
</dbReference>
<proteinExistence type="predicted"/>
<dbReference type="Proteomes" id="UP000811844">
    <property type="component" value="Unassembled WGS sequence"/>
</dbReference>
<evidence type="ECO:0000313" key="2">
    <source>
        <dbReference type="EMBL" id="MBR9728443.1"/>
    </source>
</evidence>
<comment type="caution">
    <text evidence="2">The sequence shown here is derived from an EMBL/GenBank/DDBJ whole genome shotgun (WGS) entry which is preliminary data.</text>
</comment>
<feature type="signal peptide" evidence="1">
    <location>
        <begin position="1"/>
        <end position="27"/>
    </location>
</feature>
<sequence length="402" mass="44108">MLNRNTTRTLMALPLCISSVLAVSAQANATAFDSRAFAMGGVGVSSANYLSASFHNPALVARFNQDDGVGLLFPSIGVDANDPEDLIKHVEDFSDIYDEFKQISQPTAADAQLIIDQLTLIQGNSAQVKAGTQFAVAIPNHTLAINIFVQGYADGFVFADIADDDLDINNIINQDLSSQALTMGVVISEFGVSLAKSYKLANAEIFYGVSPKYQNVQTINYISDIENYQFDDWDDDKYQSDDSNMNVDVGFAYQHQGGYGIGFVGKNLISNRYNTQLINGVQAQYQINPTYTVSANYHNDFIVAAIDVQLNESEGYQSLTGTTNAFDTENDNHQMAAVGIELFPQSWVKFRAGYQKDLTDNTDDSITAGFGFSPFNVFHFDLSARYADNNNFGAAIQTRFTF</sequence>
<dbReference type="Pfam" id="PF13729">
    <property type="entry name" value="TraF_2"/>
    <property type="match status" value="1"/>
</dbReference>
<evidence type="ECO:0000313" key="3">
    <source>
        <dbReference type="Proteomes" id="UP000811844"/>
    </source>
</evidence>
<reference evidence="2 3" key="1">
    <citation type="submission" date="2020-02" db="EMBL/GenBank/DDBJ databases">
        <title>Shewanella WXL01 sp. nov., a marine bacterium isolated from green algae in Luhuitou Fringing Reef (Northern South China Sea).</title>
        <authorList>
            <person name="Wang X."/>
        </authorList>
    </citation>
    <scope>NUCLEOTIDE SEQUENCE [LARGE SCALE GENOMIC DNA]</scope>
    <source>
        <strain evidence="2 3">MCCC 1A01895</strain>
    </source>
</reference>
<keyword evidence="1" id="KW-0732">Signal</keyword>
<keyword evidence="3" id="KW-1185">Reference proteome</keyword>
<dbReference type="EMBL" id="JAAIKR010000009">
    <property type="protein sequence ID" value="MBR9728443.1"/>
    <property type="molecule type" value="Genomic_DNA"/>
</dbReference>
<feature type="chain" id="PRO_5046071713" evidence="1">
    <location>
        <begin position="28"/>
        <end position="402"/>
    </location>
</feature>